<dbReference type="AlphaFoldDB" id="A0AAE0ZJB7"/>
<dbReference type="Gene3D" id="1.25.10.10">
    <property type="entry name" value="Leucine-rich Repeat Variant"/>
    <property type="match status" value="1"/>
</dbReference>
<dbReference type="Proteomes" id="UP001283361">
    <property type="component" value="Unassembled WGS sequence"/>
</dbReference>
<evidence type="ECO:0000256" key="9">
    <source>
        <dbReference type="ARBA" id="ARBA00023329"/>
    </source>
</evidence>
<dbReference type="InterPro" id="IPR011989">
    <property type="entry name" value="ARM-like"/>
</dbReference>
<keyword evidence="4 11" id="KW-0813">Transport</keyword>
<feature type="compositionally biased region" description="Acidic residues" evidence="12">
    <location>
        <begin position="279"/>
        <end position="289"/>
    </location>
</feature>
<evidence type="ECO:0000256" key="4">
    <source>
        <dbReference type="ARBA" id="ARBA00022448"/>
    </source>
</evidence>
<keyword evidence="7" id="KW-0333">Golgi apparatus</keyword>
<comment type="similarity">
    <text evidence="3 11">Belongs to the adaptor complexes large subunit family.</text>
</comment>
<evidence type="ECO:0000256" key="7">
    <source>
        <dbReference type="ARBA" id="ARBA00023034"/>
    </source>
</evidence>
<feature type="compositionally biased region" description="Polar residues" evidence="12">
    <location>
        <begin position="1"/>
        <end position="21"/>
    </location>
</feature>
<proteinExistence type="inferred from homology"/>
<dbReference type="InterPro" id="IPR029390">
    <property type="entry name" value="AP3B_C"/>
</dbReference>
<dbReference type="InterPro" id="IPR056314">
    <property type="entry name" value="AP3B1/2_C"/>
</dbReference>
<keyword evidence="6 11" id="KW-0653">Protein transport</keyword>
<reference evidence="15" key="1">
    <citation type="journal article" date="2023" name="G3 (Bethesda)">
        <title>A reference genome for the long-term kleptoplast-retaining sea slug Elysia crispata morphotype clarki.</title>
        <authorList>
            <person name="Eastman K.E."/>
            <person name="Pendleton A.L."/>
            <person name="Shaikh M.A."/>
            <person name="Suttiyut T."/>
            <person name="Ogas R."/>
            <person name="Tomko P."/>
            <person name="Gavelis G."/>
            <person name="Widhalm J.R."/>
            <person name="Wisecaver J.H."/>
        </authorList>
    </citation>
    <scope>NUCLEOTIDE SEQUENCE</scope>
    <source>
        <strain evidence="15">ECLA1</strain>
    </source>
</reference>
<dbReference type="GO" id="GO:0030131">
    <property type="term" value="C:clathrin adaptor complex"/>
    <property type="evidence" value="ECO:0007669"/>
    <property type="project" value="InterPro"/>
</dbReference>
<evidence type="ECO:0000256" key="11">
    <source>
        <dbReference type="PIRNR" id="PIRNR037096"/>
    </source>
</evidence>
<dbReference type="GO" id="GO:0030665">
    <property type="term" value="C:clathrin-coated vesicle membrane"/>
    <property type="evidence" value="ECO:0007669"/>
    <property type="project" value="UniProtKB-SubCell"/>
</dbReference>
<dbReference type="InterPro" id="IPR016024">
    <property type="entry name" value="ARM-type_fold"/>
</dbReference>
<keyword evidence="5" id="KW-0597">Phosphoprotein</keyword>
<dbReference type="EMBL" id="JAWDGP010003835">
    <property type="protein sequence ID" value="KAK3770513.1"/>
    <property type="molecule type" value="Genomic_DNA"/>
</dbReference>
<feature type="compositionally biased region" description="Acidic residues" evidence="12">
    <location>
        <begin position="762"/>
        <end position="789"/>
    </location>
</feature>
<dbReference type="PANTHER" id="PTHR11134">
    <property type="entry name" value="ADAPTOR COMPLEX SUBUNIT BETA FAMILY MEMBER"/>
    <property type="match status" value="1"/>
</dbReference>
<evidence type="ECO:0000256" key="10">
    <source>
        <dbReference type="ARBA" id="ARBA00023570"/>
    </source>
</evidence>
<comment type="subcellular location">
    <subcellularLocation>
        <location evidence="1">Cytoplasmic vesicle</location>
        <location evidence="1">Clathrin-coated vesicle membrane</location>
        <topology evidence="1">Peripheral membrane protein</topology>
        <orientation evidence="1">Cytoplasmic side</orientation>
    </subcellularLocation>
    <subcellularLocation>
        <location evidence="2">Golgi apparatus</location>
    </subcellularLocation>
</comment>
<evidence type="ECO:0000313" key="15">
    <source>
        <dbReference type="EMBL" id="KAK3770513.1"/>
    </source>
</evidence>
<dbReference type="Pfam" id="PF24080">
    <property type="entry name" value="AP3B1_C_2"/>
    <property type="match status" value="1"/>
</dbReference>
<evidence type="ECO:0000256" key="3">
    <source>
        <dbReference type="ARBA" id="ARBA00006613"/>
    </source>
</evidence>
<protein>
    <recommendedName>
        <fullName evidence="11">AP-3 complex subunit beta</fullName>
    </recommendedName>
</protein>
<feature type="compositionally biased region" description="Basic and acidic residues" evidence="12">
    <location>
        <begin position="266"/>
        <end position="278"/>
    </location>
</feature>
<dbReference type="InterPro" id="IPR026740">
    <property type="entry name" value="AP3_beta"/>
</dbReference>
<feature type="region of interest" description="Disordered" evidence="12">
    <location>
        <begin position="680"/>
        <end position="871"/>
    </location>
</feature>
<dbReference type="InterPro" id="IPR002553">
    <property type="entry name" value="Clathrin/coatomer_adapt-like_N"/>
</dbReference>
<dbReference type="GO" id="GO:0016192">
    <property type="term" value="P:vesicle-mediated transport"/>
    <property type="evidence" value="ECO:0007669"/>
    <property type="project" value="InterPro"/>
</dbReference>
<dbReference type="GO" id="GO:0005794">
    <property type="term" value="C:Golgi apparatus"/>
    <property type="evidence" value="ECO:0007669"/>
    <property type="project" value="UniProtKB-SubCell"/>
</dbReference>
<feature type="compositionally biased region" description="Low complexity" evidence="12">
    <location>
        <begin position="858"/>
        <end position="871"/>
    </location>
</feature>
<evidence type="ECO:0000256" key="12">
    <source>
        <dbReference type="SAM" id="MobiDB-lite"/>
    </source>
</evidence>
<feature type="region of interest" description="Disordered" evidence="12">
    <location>
        <begin position="262"/>
        <end position="302"/>
    </location>
</feature>
<accession>A0AAE0ZJB7</accession>
<dbReference type="InterPro" id="IPR015151">
    <property type="entry name" value="B-adaptin_app_sub_C"/>
</dbReference>
<dbReference type="Pfam" id="PF14796">
    <property type="entry name" value="AP3B1_C"/>
    <property type="match status" value="1"/>
</dbReference>
<gene>
    <name evidence="15" type="ORF">RRG08_004224</name>
</gene>
<evidence type="ECO:0000313" key="16">
    <source>
        <dbReference type="Proteomes" id="UP001283361"/>
    </source>
</evidence>
<keyword evidence="16" id="KW-1185">Reference proteome</keyword>
<comment type="function">
    <text evidence="10">Subunit of non-clathrin- and clathrin-associated adaptor protein complex 3 (AP-3) that plays a role in protein sorting in the late-Golgi/trans-Golgi network (TGN) and/or endosomes. The AP complexes mediate both the recruitment of clathrin to membranes and the recognition of sorting signals within the cytosolic tails of transmembrane cargo molecules. AP-3 appears to be involved in the sorting of a subset of transmembrane proteins targeted to lysosomes and lysosome-related organelles. In concert with the BLOC-1 complex, AP-3 is required to target cargos into vesicles assembled at cell bodies for delivery into neurites and nerve terminals.</text>
</comment>
<feature type="domain" description="AP-3 complex subunit beta C-terminal" evidence="14">
    <location>
        <begin position="823"/>
        <end position="976"/>
    </location>
</feature>
<dbReference type="Pfam" id="PF01602">
    <property type="entry name" value="Adaptin_N"/>
    <property type="match status" value="1"/>
</dbReference>
<keyword evidence="9" id="KW-0968">Cytoplasmic vesicle</keyword>
<feature type="compositionally biased region" description="Basic and acidic residues" evidence="12">
    <location>
        <begin position="290"/>
        <end position="300"/>
    </location>
</feature>
<dbReference type="GO" id="GO:0006886">
    <property type="term" value="P:intracellular protein transport"/>
    <property type="evidence" value="ECO:0007669"/>
    <property type="project" value="InterPro"/>
</dbReference>
<dbReference type="SMART" id="SM01355">
    <property type="entry name" value="AP3B1_C"/>
    <property type="match status" value="1"/>
</dbReference>
<comment type="caution">
    <text evidence="15">The sequence shown here is derived from an EMBL/GenBank/DDBJ whole genome shotgun (WGS) entry which is preliminary data.</text>
</comment>
<evidence type="ECO:0000256" key="5">
    <source>
        <dbReference type="ARBA" id="ARBA00022553"/>
    </source>
</evidence>
<evidence type="ECO:0000259" key="14">
    <source>
        <dbReference type="SMART" id="SM01355"/>
    </source>
</evidence>
<evidence type="ECO:0000256" key="2">
    <source>
        <dbReference type="ARBA" id="ARBA00004555"/>
    </source>
</evidence>
<dbReference type="InterPro" id="IPR026739">
    <property type="entry name" value="AP_beta"/>
</dbReference>
<dbReference type="PIRSF" id="PIRSF037096">
    <property type="entry name" value="AP3_complex_beta"/>
    <property type="match status" value="1"/>
</dbReference>
<dbReference type="SUPFAM" id="SSF48371">
    <property type="entry name" value="ARM repeat"/>
    <property type="match status" value="1"/>
</dbReference>
<evidence type="ECO:0000256" key="1">
    <source>
        <dbReference type="ARBA" id="ARBA00004145"/>
    </source>
</evidence>
<keyword evidence="8 11" id="KW-0472">Membrane</keyword>
<feature type="region of interest" description="Disordered" evidence="12">
    <location>
        <begin position="1"/>
        <end position="32"/>
    </location>
</feature>
<dbReference type="SMART" id="SM01020">
    <property type="entry name" value="B2-adapt-app_C"/>
    <property type="match status" value="1"/>
</dbReference>
<evidence type="ECO:0000256" key="6">
    <source>
        <dbReference type="ARBA" id="ARBA00022927"/>
    </source>
</evidence>
<sequence length="1113" mass="122357">MAGNGFQASSYANDRPPSSTGSGEGDISADPASSGFFTTDYKKHDDLKTMLDSNKDSLKLEAMKRIIGMVAKGKDASDLFPPVVKNVVSKNLEVKKLVYVYLTRYAEEQQDLALLSISTFQRALKDPNQLIRASALRVLSSIRVPVITPIMMLAIKEAVMDMSPYVRKTAAHAIPKLYSLDPETKEQLIEVLDRLLADKTTLVAGSAIQAFVEICPERIDLIHKNYRKLCNLLVDVEEWGQVVILNMLTHYCRTQFISPNQDGAEDVERPFYESSGKDSEDDDDDDDADHADGEKKKAEKPAPYVMDQDHRLLLRQSKPLLNSRNAAVVMAVAQLYHHCAPKSEVGVVAKSLIRLLRSHKEIQYVVLSNIATMTDKRKTMFEPYLKSFYVRSSDPLHVKLLKLEILTSLATETNISTILREFQTYVTSSDKDFAAATIQAIGRCASSIAEVTDTCLNGLVRLMSNRDEAVVAESVVVIKKLLQMRPQTASKTKPSEHKGIICHMAKMVDKITVPMARASILWLIGEYSERVPKIAPDVLRRMAKNFINEEDIVKLQILNLAVKLCITNPKQTKLLCQYVMNLAKYDQNYDIRDRSRFLRQFVLASDKPCALAKYSKKIFLATKPAPVLESLTKGHDNYQLGSLSHLLNMKTTGYQELPEWPAVAPDASVRNVELPPVWKEEREPVRGKKTKQRQPSTDLKSFYSSSSEDDDDDDDDDEDEDEDEEEDDDSSEEQSAEESAEDKDASDESDDEDEKKKASSDSSEDSSDDSSDESEDDSSEEDSSDEESDKEVKKPTKVAPVQEKPKKSKSKAEAKPSSSGGGGGPDLLLDLDDLGPSLPAPAAPSNPVLGVDNLLTPTTAGSGQASSSSLTESALSNIVQGITITLKEHELLNRLTSGGLSVTYKYTRTISIFSPKMVSLELTFTNAGEKPFSAIKVGDKKIQPGMEIHDFPEIASLGVGSTSTALMGINFNDTTQAAGFQLSSEQGSFSVSIAAPVGELMQPHTMGEAEFKSQQGKLGGMNENKETVAITEAKTNPEGLCRCVRMAANLLQVPSSQPDIYFFAAQTLATSTLVLVSVKVQGKSSKVTVNCEKMVIGTMLLKDLKRALSSPAE</sequence>
<dbReference type="GO" id="GO:0030123">
    <property type="term" value="C:AP-3 adaptor complex"/>
    <property type="evidence" value="ECO:0007669"/>
    <property type="project" value="UniProtKB-UniRule"/>
</dbReference>
<feature type="compositionally biased region" description="Polar residues" evidence="12">
    <location>
        <begin position="693"/>
        <end position="703"/>
    </location>
</feature>
<evidence type="ECO:0000259" key="13">
    <source>
        <dbReference type="SMART" id="SM01020"/>
    </source>
</evidence>
<organism evidence="15 16">
    <name type="scientific">Elysia crispata</name>
    <name type="common">lettuce slug</name>
    <dbReference type="NCBI Taxonomy" id="231223"/>
    <lineage>
        <taxon>Eukaryota</taxon>
        <taxon>Metazoa</taxon>
        <taxon>Spiralia</taxon>
        <taxon>Lophotrochozoa</taxon>
        <taxon>Mollusca</taxon>
        <taxon>Gastropoda</taxon>
        <taxon>Heterobranchia</taxon>
        <taxon>Euthyneura</taxon>
        <taxon>Panpulmonata</taxon>
        <taxon>Sacoglossa</taxon>
        <taxon>Placobranchoidea</taxon>
        <taxon>Plakobranchidae</taxon>
        <taxon>Elysia</taxon>
    </lineage>
</organism>
<feature type="domain" description="Beta-adaptin appendage C-terminal subdomain" evidence="13">
    <location>
        <begin position="1000"/>
        <end position="1109"/>
    </location>
</feature>
<name>A0AAE0ZJB7_9GAST</name>
<feature type="compositionally biased region" description="Acidic residues" evidence="12">
    <location>
        <begin position="707"/>
        <end position="753"/>
    </location>
</feature>
<evidence type="ECO:0000256" key="8">
    <source>
        <dbReference type="ARBA" id="ARBA00023136"/>
    </source>
</evidence>